<accession>A0A1I5GYN3</accession>
<dbReference type="AlphaFoldDB" id="A0A1I5GYN3"/>
<evidence type="ECO:0000256" key="5">
    <source>
        <dbReference type="ARBA" id="ARBA00022989"/>
    </source>
</evidence>
<keyword evidence="10" id="KW-0808">Transferase</keyword>
<dbReference type="PANTHER" id="PTHR40074">
    <property type="entry name" value="O-ACETYLTRANSFERASE WECH"/>
    <property type="match status" value="1"/>
</dbReference>
<comment type="similarity">
    <text evidence="2">Belongs to the acyltransferase 3 family.</text>
</comment>
<dbReference type="RefSeq" id="WP_246025768.1">
    <property type="nucleotide sequence ID" value="NZ_FOUP01000014.1"/>
</dbReference>
<feature type="transmembrane region" description="Helical" evidence="7">
    <location>
        <begin position="379"/>
        <end position="412"/>
    </location>
</feature>
<evidence type="ECO:0000256" key="6">
    <source>
        <dbReference type="ARBA" id="ARBA00023136"/>
    </source>
</evidence>
<dbReference type="PANTHER" id="PTHR40074:SF2">
    <property type="entry name" value="O-ACETYLTRANSFERASE WECH"/>
    <property type="match status" value="1"/>
</dbReference>
<reference evidence="9 12" key="2">
    <citation type="submission" date="2018-10" db="EMBL/GenBank/DDBJ databases">
        <title>Sequencing the genomes of 1000 actinobacteria strains.</title>
        <authorList>
            <person name="Klenk H.-P."/>
        </authorList>
    </citation>
    <scope>NUCLEOTIDE SEQUENCE [LARGE SCALE GENOMIC DNA]</scope>
    <source>
        <strain evidence="9 12">DSM 45119</strain>
    </source>
</reference>
<organism evidence="10 11">
    <name type="scientific">Saccharopolyspora antimicrobica</name>
    <dbReference type="NCBI Taxonomy" id="455193"/>
    <lineage>
        <taxon>Bacteria</taxon>
        <taxon>Bacillati</taxon>
        <taxon>Actinomycetota</taxon>
        <taxon>Actinomycetes</taxon>
        <taxon>Pseudonocardiales</taxon>
        <taxon>Pseudonocardiaceae</taxon>
        <taxon>Saccharopolyspora</taxon>
    </lineage>
</organism>
<evidence type="ECO:0000256" key="7">
    <source>
        <dbReference type="SAM" id="Phobius"/>
    </source>
</evidence>
<proteinExistence type="inferred from homology"/>
<keyword evidence="5 7" id="KW-1133">Transmembrane helix</keyword>
<dbReference type="GO" id="GO:0009246">
    <property type="term" value="P:enterobacterial common antigen biosynthetic process"/>
    <property type="evidence" value="ECO:0007669"/>
    <property type="project" value="TreeGrafter"/>
</dbReference>
<keyword evidence="4 7" id="KW-0812">Transmembrane</keyword>
<dbReference type="GO" id="GO:0016413">
    <property type="term" value="F:O-acetyltransferase activity"/>
    <property type="evidence" value="ECO:0007669"/>
    <property type="project" value="TreeGrafter"/>
</dbReference>
<evidence type="ECO:0000259" key="8">
    <source>
        <dbReference type="Pfam" id="PF01757"/>
    </source>
</evidence>
<sequence length="421" mass="44439">MTILRAPIAPAAKAVPAPSRDRVLDLVRAGCLVVVVVLHAMMAGIETGESGIQIRNALENQQWFTPVSWVIQVMPLFFIVGGFAGITQWRRMRDSGATPADFVRARLVRLARPALVAFAAIAAALAVATAAGVPAELLAQVGFRMGQPMWFIGVYLGISALVPLLGRLHERAPRATLAVLVACALGVDQLAMGTGIPAIGFGNLAFVWLAVQQIGFWYADGWFRFRSDGQLLTGALGAFALLLASTTSGLYPADMLANLNPPTANLVLLGVVQVCLLARFTGRLAVFVERPGVRSAVDAIGKHSLTVYLWHMPALVLFAAVLLVLGLPWPEPLGIGWWLTRGSWLAGVALVLIPLTAQLGRFERGSTGTPRRARGLAPAGVLVAIAAVVAVLVTGFTVISATIAAALLLIALRMQHAPASV</sequence>
<keyword evidence="3" id="KW-1003">Cell membrane</keyword>
<dbReference type="Pfam" id="PF01757">
    <property type="entry name" value="Acyl_transf_3"/>
    <property type="match status" value="1"/>
</dbReference>
<feature type="transmembrane region" description="Helical" evidence="7">
    <location>
        <begin position="335"/>
        <end position="359"/>
    </location>
</feature>
<feature type="transmembrane region" description="Helical" evidence="7">
    <location>
        <begin position="175"/>
        <end position="192"/>
    </location>
</feature>
<evidence type="ECO:0000256" key="4">
    <source>
        <dbReference type="ARBA" id="ARBA00022692"/>
    </source>
</evidence>
<feature type="transmembrane region" description="Helical" evidence="7">
    <location>
        <begin position="263"/>
        <end position="286"/>
    </location>
</feature>
<evidence type="ECO:0000313" key="12">
    <source>
        <dbReference type="Proteomes" id="UP000270697"/>
    </source>
</evidence>
<feature type="transmembrane region" description="Helical" evidence="7">
    <location>
        <begin position="114"/>
        <end position="135"/>
    </location>
</feature>
<dbReference type="EMBL" id="RBXX01000002">
    <property type="protein sequence ID" value="RKT89264.1"/>
    <property type="molecule type" value="Genomic_DNA"/>
</dbReference>
<keyword evidence="6 7" id="KW-0472">Membrane</keyword>
<dbReference type="GO" id="GO:0005886">
    <property type="term" value="C:plasma membrane"/>
    <property type="evidence" value="ECO:0007669"/>
    <property type="project" value="UniProtKB-SubCell"/>
</dbReference>
<feature type="transmembrane region" description="Helical" evidence="7">
    <location>
        <begin position="231"/>
        <end position="251"/>
    </location>
</feature>
<dbReference type="EMBL" id="FOUP01000014">
    <property type="protein sequence ID" value="SFO40990.1"/>
    <property type="molecule type" value="Genomic_DNA"/>
</dbReference>
<feature type="transmembrane region" description="Helical" evidence="7">
    <location>
        <begin position="26"/>
        <end position="43"/>
    </location>
</feature>
<gene>
    <name evidence="9" type="ORF">ATL45_7718</name>
    <name evidence="10" type="ORF">SAMN05421805_11414</name>
</gene>
<feature type="domain" description="Acyltransferase 3" evidence="8">
    <location>
        <begin position="24"/>
        <end position="352"/>
    </location>
</feature>
<dbReference type="Proteomes" id="UP000270697">
    <property type="component" value="Unassembled WGS sequence"/>
</dbReference>
<keyword evidence="10" id="KW-0012">Acyltransferase</keyword>
<dbReference type="InterPro" id="IPR002656">
    <property type="entry name" value="Acyl_transf_3_dom"/>
</dbReference>
<name>A0A1I5GYN3_9PSEU</name>
<reference evidence="10 11" key="1">
    <citation type="submission" date="2016-10" db="EMBL/GenBank/DDBJ databases">
        <authorList>
            <person name="de Groot N.N."/>
        </authorList>
    </citation>
    <scope>NUCLEOTIDE SEQUENCE [LARGE SCALE GENOMIC DNA]</scope>
    <source>
        <strain evidence="10 11">CPCC 201259</strain>
    </source>
</reference>
<protein>
    <submittedName>
        <fullName evidence="10">Acyltransferase family protein</fullName>
    </submittedName>
    <submittedName>
        <fullName evidence="9">Acyltransferase-like protein</fullName>
    </submittedName>
</protein>
<evidence type="ECO:0000313" key="10">
    <source>
        <dbReference type="EMBL" id="SFO40990.1"/>
    </source>
</evidence>
<feature type="transmembrane region" description="Helical" evidence="7">
    <location>
        <begin position="147"/>
        <end position="168"/>
    </location>
</feature>
<evidence type="ECO:0000313" key="11">
    <source>
        <dbReference type="Proteomes" id="UP000199398"/>
    </source>
</evidence>
<feature type="transmembrane region" description="Helical" evidence="7">
    <location>
        <begin position="307"/>
        <end position="329"/>
    </location>
</feature>
<comment type="subcellular location">
    <subcellularLocation>
        <location evidence="1">Cell membrane</location>
        <topology evidence="1">Multi-pass membrane protein</topology>
    </subcellularLocation>
</comment>
<evidence type="ECO:0000313" key="9">
    <source>
        <dbReference type="EMBL" id="RKT89264.1"/>
    </source>
</evidence>
<evidence type="ECO:0000256" key="1">
    <source>
        <dbReference type="ARBA" id="ARBA00004651"/>
    </source>
</evidence>
<evidence type="ECO:0000256" key="3">
    <source>
        <dbReference type="ARBA" id="ARBA00022475"/>
    </source>
</evidence>
<dbReference type="Proteomes" id="UP000199398">
    <property type="component" value="Unassembled WGS sequence"/>
</dbReference>
<feature type="transmembrane region" description="Helical" evidence="7">
    <location>
        <begin position="63"/>
        <end position="86"/>
    </location>
</feature>
<feature type="transmembrane region" description="Helical" evidence="7">
    <location>
        <begin position="198"/>
        <end position="219"/>
    </location>
</feature>
<dbReference type="STRING" id="455193.SAMN05421805_11414"/>
<evidence type="ECO:0000256" key="2">
    <source>
        <dbReference type="ARBA" id="ARBA00007400"/>
    </source>
</evidence>
<keyword evidence="12" id="KW-1185">Reference proteome</keyword>